<keyword evidence="7" id="KW-1185">Reference proteome</keyword>
<dbReference type="GO" id="GO:0016020">
    <property type="term" value="C:membrane"/>
    <property type="evidence" value="ECO:0007669"/>
    <property type="project" value="TreeGrafter"/>
</dbReference>
<protein>
    <submittedName>
        <fullName evidence="6">Peptidoglycan/xylan/chitin deacetylase (PgdA/CDA1 family)</fullName>
    </submittedName>
</protein>
<feature type="compositionally biased region" description="Low complexity" evidence="3">
    <location>
        <begin position="259"/>
        <end position="275"/>
    </location>
</feature>
<proteinExistence type="predicted"/>
<dbReference type="PANTHER" id="PTHR10587">
    <property type="entry name" value="GLYCOSYL TRANSFERASE-RELATED"/>
    <property type="match status" value="1"/>
</dbReference>
<evidence type="ECO:0000313" key="6">
    <source>
        <dbReference type="EMBL" id="TQM77291.1"/>
    </source>
</evidence>
<dbReference type="Gene3D" id="3.20.20.370">
    <property type="entry name" value="Glycoside hydrolase/deacetylase"/>
    <property type="match status" value="1"/>
</dbReference>
<sequence length="464" mass="48593">MIFVPRFRSVACLASLALLPTACGVTPSPRAADRVVVPSGPAVIDFVDPARVPRLGVGTIAQDSPQVHLTYPTLADAPALGRGLRAWLRRAVRDRVAAAPRGAGKQEVGQRAVNADWRLVAATGDVLGVRLRLGELTGDGWTNGFSTFWYDRPGAALHPSADLLRPGGLATLADAVRRLVAVRRTGVAPSLITPDPELFDSLTFTRRGDLVVELDDPRIGATERIAVEIPAASAAALLSDLGRRAQAAVRASVPEATTPPAGQRPAPSAAAAPRGGSAVDCAERPCVALAFDDGPGPYTASIVQIMRRYRACGTFFVLGGNAVARPDLVRHVHASCGLVANHTWSHRDLTTLPPSEIADQIRQGRHAIGTVTGTTPALVLPPYGSADARTAAVARELGVTLVRPDVTAGLADPGAIAERALTGARRNTIVLLHETRATVEALPKVLYGLARRGYIFVTVADLGG</sequence>
<feature type="signal peptide" evidence="4">
    <location>
        <begin position="1"/>
        <end position="31"/>
    </location>
</feature>
<feature type="domain" description="NodB homology" evidence="5">
    <location>
        <begin position="285"/>
        <end position="457"/>
    </location>
</feature>
<dbReference type="PROSITE" id="PS51677">
    <property type="entry name" value="NODB"/>
    <property type="match status" value="1"/>
</dbReference>
<organism evidence="6 7">
    <name type="scientific">Thermopolyspora flexuosa</name>
    <dbReference type="NCBI Taxonomy" id="103836"/>
    <lineage>
        <taxon>Bacteria</taxon>
        <taxon>Bacillati</taxon>
        <taxon>Actinomycetota</taxon>
        <taxon>Actinomycetes</taxon>
        <taxon>Streptosporangiales</taxon>
        <taxon>Streptosporangiaceae</taxon>
        <taxon>Thermopolyspora</taxon>
    </lineage>
</organism>
<name>A0A543J386_9ACTN</name>
<accession>A0A543J386</accession>
<evidence type="ECO:0000256" key="1">
    <source>
        <dbReference type="ARBA" id="ARBA00022723"/>
    </source>
</evidence>
<keyword evidence="4" id="KW-0732">Signal</keyword>
<evidence type="ECO:0000259" key="5">
    <source>
        <dbReference type="PROSITE" id="PS51677"/>
    </source>
</evidence>
<evidence type="ECO:0000256" key="4">
    <source>
        <dbReference type="SAM" id="SignalP"/>
    </source>
</evidence>
<dbReference type="AlphaFoldDB" id="A0A543J386"/>
<dbReference type="Pfam" id="PF01522">
    <property type="entry name" value="Polysacc_deac_1"/>
    <property type="match status" value="1"/>
</dbReference>
<dbReference type="EMBL" id="VFPQ01000001">
    <property type="protein sequence ID" value="TQM77291.1"/>
    <property type="molecule type" value="Genomic_DNA"/>
</dbReference>
<gene>
    <name evidence="6" type="ORF">FHX40_4053</name>
</gene>
<dbReference type="Proteomes" id="UP000319213">
    <property type="component" value="Unassembled WGS sequence"/>
</dbReference>
<dbReference type="GO" id="GO:0005975">
    <property type="term" value="P:carbohydrate metabolic process"/>
    <property type="evidence" value="ECO:0007669"/>
    <property type="project" value="InterPro"/>
</dbReference>
<reference evidence="6 7" key="1">
    <citation type="submission" date="2019-06" db="EMBL/GenBank/DDBJ databases">
        <title>Sequencing the genomes of 1000 actinobacteria strains.</title>
        <authorList>
            <person name="Klenk H.-P."/>
        </authorList>
    </citation>
    <scope>NUCLEOTIDE SEQUENCE [LARGE SCALE GENOMIC DNA]</scope>
    <source>
        <strain evidence="6 7">DSM 43186</strain>
    </source>
</reference>
<comment type="caution">
    <text evidence="6">The sequence shown here is derived from an EMBL/GenBank/DDBJ whole genome shotgun (WGS) entry which is preliminary data.</text>
</comment>
<evidence type="ECO:0000256" key="2">
    <source>
        <dbReference type="ARBA" id="ARBA00022801"/>
    </source>
</evidence>
<dbReference type="PANTHER" id="PTHR10587:SF133">
    <property type="entry name" value="CHITIN DEACETYLASE 1-RELATED"/>
    <property type="match status" value="1"/>
</dbReference>
<evidence type="ECO:0000256" key="3">
    <source>
        <dbReference type="SAM" id="MobiDB-lite"/>
    </source>
</evidence>
<keyword evidence="2" id="KW-0378">Hydrolase</keyword>
<dbReference type="InterPro" id="IPR002509">
    <property type="entry name" value="NODB_dom"/>
</dbReference>
<dbReference type="InterPro" id="IPR011330">
    <property type="entry name" value="Glyco_hydro/deAcase_b/a-brl"/>
</dbReference>
<dbReference type="InterPro" id="IPR050248">
    <property type="entry name" value="Polysacc_deacetylase_ArnD"/>
</dbReference>
<dbReference type="GO" id="GO:0016810">
    <property type="term" value="F:hydrolase activity, acting on carbon-nitrogen (but not peptide) bonds"/>
    <property type="evidence" value="ECO:0007669"/>
    <property type="project" value="InterPro"/>
</dbReference>
<dbReference type="GO" id="GO:0046872">
    <property type="term" value="F:metal ion binding"/>
    <property type="evidence" value="ECO:0007669"/>
    <property type="project" value="UniProtKB-KW"/>
</dbReference>
<dbReference type="CDD" id="cd10917">
    <property type="entry name" value="CE4_NodB_like_6s_7s"/>
    <property type="match status" value="1"/>
</dbReference>
<feature type="region of interest" description="Disordered" evidence="3">
    <location>
        <begin position="250"/>
        <end position="275"/>
    </location>
</feature>
<dbReference type="SUPFAM" id="SSF88713">
    <property type="entry name" value="Glycoside hydrolase/deacetylase"/>
    <property type="match status" value="1"/>
</dbReference>
<evidence type="ECO:0000313" key="7">
    <source>
        <dbReference type="Proteomes" id="UP000319213"/>
    </source>
</evidence>
<feature type="chain" id="PRO_5039160738" evidence="4">
    <location>
        <begin position="32"/>
        <end position="464"/>
    </location>
</feature>
<keyword evidence="1" id="KW-0479">Metal-binding</keyword>